<dbReference type="NCBIfam" id="TIGR00254">
    <property type="entry name" value="GGDEF"/>
    <property type="match status" value="1"/>
</dbReference>
<dbReference type="SMART" id="SM00052">
    <property type="entry name" value="EAL"/>
    <property type="match status" value="1"/>
</dbReference>
<evidence type="ECO:0000256" key="1">
    <source>
        <dbReference type="SAM" id="Phobius"/>
    </source>
</evidence>
<dbReference type="InterPro" id="IPR035919">
    <property type="entry name" value="EAL_sf"/>
</dbReference>
<name>A0A6N8DQY1_RHOAC</name>
<feature type="domain" description="EAL" evidence="2">
    <location>
        <begin position="388"/>
        <end position="638"/>
    </location>
</feature>
<evidence type="ECO:0000313" key="4">
    <source>
        <dbReference type="EMBL" id="MTV32869.1"/>
    </source>
</evidence>
<gene>
    <name evidence="4" type="ORF">GJ654_17965</name>
</gene>
<dbReference type="CDD" id="cd01948">
    <property type="entry name" value="EAL"/>
    <property type="match status" value="1"/>
</dbReference>
<feature type="transmembrane region" description="Helical" evidence="1">
    <location>
        <begin position="173"/>
        <end position="192"/>
    </location>
</feature>
<protein>
    <submittedName>
        <fullName evidence="4">EAL domain-containing protein</fullName>
    </submittedName>
</protein>
<dbReference type="PROSITE" id="PS50887">
    <property type="entry name" value="GGDEF"/>
    <property type="match status" value="1"/>
</dbReference>
<feature type="transmembrane region" description="Helical" evidence="1">
    <location>
        <begin position="101"/>
        <end position="122"/>
    </location>
</feature>
<keyword evidence="1" id="KW-0472">Membrane</keyword>
<sequence length="647" mass="69750">MPLVFSLHAGAGCGASSPCAERDCARLAALVRQMPLIALAIAGNALTLAAISLYSAPLALTVSAPLALAGLCACLVIAWRRLIRKPIVEAEARRILRRVKLAAAPLAFLYIAWAMALYMHAGPGQAEALVYSLALTGMFTIFALAQLPKAALLVGGMSLPGFAWLLITGGDASAILAGVNIFVVVLALFMSVNGSSREFDDLVAARACAAQFAEDNRRIANTDSLTGLANRRAFFAQMSREIARSEQVFMGIVDLDGFKPVNDLYGHALGDKVLCECAGRLRQFETEGVSVARLGGDEFGVVVNARMTPSEILAFGARICAALKAPVRIAGAEASISCSIGFARFPQDASDAEQLYERADFALYHGKQHHRGEAVLFTAEHETKMRLKARIEQCLRRANLEEEIRLEFQPLFDAADQSIVSFEALARWTSPELGSVSPSQFVPIAERSETIHTLTRTVLRKALRAAKNWPETVGVSLNLSVRDLLSPIALSQIIVIIETSGVDPARIDIEVTETSLLTDFEGAQAALTTLKRLGVKISLDDFGTGYSSLAYVHRLPLDKIKIDRSFVQEMQGNGVARDIIKSMIALIGSLNLHCVTEGVETSEQFDLLRKFGCNVVQGFLFSRPIPQDEVVRFIADAGGGRPYAASA</sequence>
<dbReference type="SUPFAM" id="SSF141868">
    <property type="entry name" value="EAL domain-like"/>
    <property type="match status" value="1"/>
</dbReference>
<feature type="transmembrane region" description="Helical" evidence="1">
    <location>
        <begin position="36"/>
        <end position="56"/>
    </location>
</feature>
<dbReference type="CDD" id="cd01949">
    <property type="entry name" value="GGDEF"/>
    <property type="match status" value="1"/>
</dbReference>
<dbReference type="Proteomes" id="UP000439113">
    <property type="component" value="Unassembled WGS sequence"/>
</dbReference>
<dbReference type="RefSeq" id="WP_155447557.1">
    <property type="nucleotide sequence ID" value="NZ_JAOQNR010000022.1"/>
</dbReference>
<dbReference type="OrthoDB" id="9814202at2"/>
<dbReference type="EMBL" id="WNKS01000023">
    <property type="protein sequence ID" value="MTV32869.1"/>
    <property type="molecule type" value="Genomic_DNA"/>
</dbReference>
<evidence type="ECO:0000259" key="2">
    <source>
        <dbReference type="PROSITE" id="PS50883"/>
    </source>
</evidence>
<dbReference type="PANTHER" id="PTHR44757:SF2">
    <property type="entry name" value="BIOFILM ARCHITECTURE MAINTENANCE PROTEIN MBAA"/>
    <property type="match status" value="1"/>
</dbReference>
<dbReference type="PANTHER" id="PTHR44757">
    <property type="entry name" value="DIGUANYLATE CYCLASE DGCP"/>
    <property type="match status" value="1"/>
</dbReference>
<dbReference type="Pfam" id="PF00563">
    <property type="entry name" value="EAL"/>
    <property type="match status" value="1"/>
</dbReference>
<dbReference type="SMART" id="SM00267">
    <property type="entry name" value="GGDEF"/>
    <property type="match status" value="1"/>
</dbReference>
<dbReference type="AlphaFoldDB" id="A0A6N8DQY1"/>
<dbReference type="SUPFAM" id="SSF55073">
    <property type="entry name" value="Nucleotide cyclase"/>
    <property type="match status" value="1"/>
</dbReference>
<accession>A0A6N8DQY1</accession>
<feature type="transmembrane region" description="Helical" evidence="1">
    <location>
        <begin position="62"/>
        <end position="80"/>
    </location>
</feature>
<proteinExistence type="predicted"/>
<comment type="caution">
    <text evidence="4">The sequence shown here is derived from an EMBL/GenBank/DDBJ whole genome shotgun (WGS) entry which is preliminary data.</text>
</comment>
<dbReference type="Gene3D" id="3.20.20.450">
    <property type="entry name" value="EAL domain"/>
    <property type="match status" value="1"/>
</dbReference>
<dbReference type="InterPro" id="IPR043128">
    <property type="entry name" value="Rev_trsase/Diguanyl_cyclase"/>
</dbReference>
<dbReference type="InterPro" id="IPR052155">
    <property type="entry name" value="Biofilm_reg_signaling"/>
</dbReference>
<feature type="transmembrane region" description="Helical" evidence="1">
    <location>
        <begin position="128"/>
        <end position="145"/>
    </location>
</feature>
<feature type="domain" description="GGDEF" evidence="3">
    <location>
        <begin position="246"/>
        <end position="379"/>
    </location>
</feature>
<keyword evidence="1" id="KW-0812">Transmembrane</keyword>
<evidence type="ECO:0000313" key="5">
    <source>
        <dbReference type="Proteomes" id="UP000439113"/>
    </source>
</evidence>
<dbReference type="InterPro" id="IPR000160">
    <property type="entry name" value="GGDEF_dom"/>
</dbReference>
<dbReference type="Gene3D" id="3.30.70.270">
    <property type="match status" value="1"/>
</dbReference>
<keyword evidence="1" id="KW-1133">Transmembrane helix</keyword>
<reference evidence="4 5" key="1">
    <citation type="submission" date="2019-11" db="EMBL/GenBank/DDBJ databases">
        <title>Whole-genome sequence of a Rhodoblastus acidophilus DSM 142.</title>
        <authorList>
            <person name="Kyndt J.A."/>
            <person name="Meyer T.E."/>
        </authorList>
    </citation>
    <scope>NUCLEOTIDE SEQUENCE [LARGE SCALE GENOMIC DNA]</scope>
    <source>
        <strain evidence="4 5">DSM 142</strain>
    </source>
</reference>
<dbReference type="PROSITE" id="PS50883">
    <property type="entry name" value="EAL"/>
    <property type="match status" value="1"/>
</dbReference>
<dbReference type="Pfam" id="PF00990">
    <property type="entry name" value="GGDEF"/>
    <property type="match status" value="1"/>
</dbReference>
<dbReference type="InterPro" id="IPR029787">
    <property type="entry name" value="Nucleotide_cyclase"/>
</dbReference>
<organism evidence="4 5">
    <name type="scientific">Rhodoblastus acidophilus</name>
    <name type="common">Rhodopseudomonas acidophila</name>
    <dbReference type="NCBI Taxonomy" id="1074"/>
    <lineage>
        <taxon>Bacteria</taxon>
        <taxon>Pseudomonadati</taxon>
        <taxon>Pseudomonadota</taxon>
        <taxon>Alphaproteobacteria</taxon>
        <taxon>Hyphomicrobiales</taxon>
        <taxon>Rhodoblastaceae</taxon>
        <taxon>Rhodoblastus</taxon>
    </lineage>
</organism>
<evidence type="ECO:0000259" key="3">
    <source>
        <dbReference type="PROSITE" id="PS50887"/>
    </source>
</evidence>
<dbReference type="InterPro" id="IPR001633">
    <property type="entry name" value="EAL_dom"/>
</dbReference>